<dbReference type="OrthoDB" id="6078042at2759"/>
<evidence type="ECO:0000256" key="2">
    <source>
        <dbReference type="ARBA" id="ARBA00022679"/>
    </source>
</evidence>
<gene>
    <name evidence="10" type="ORF">MGAL_10B044971</name>
</gene>
<accession>A0A8B6DBH9</accession>
<dbReference type="Gene3D" id="2.60.40.10">
    <property type="entry name" value="Immunoglobulins"/>
    <property type="match status" value="1"/>
</dbReference>
<dbReference type="InterPro" id="IPR036179">
    <property type="entry name" value="Ig-like_dom_sf"/>
</dbReference>
<keyword evidence="4" id="KW-0547">Nucleotide-binding</keyword>
<dbReference type="Gene3D" id="3.40.50.300">
    <property type="entry name" value="P-loop containing nucleotide triphosphate hydrolases"/>
    <property type="match status" value="1"/>
</dbReference>
<dbReference type="InterPro" id="IPR013098">
    <property type="entry name" value="Ig_I-set"/>
</dbReference>
<dbReference type="InterPro" id="IPR027417">
    <property type="entry name" value="P-loop_NTPase"/>
</dbReference>
<evidence type="ECO:0000256" key="4">
    <source>
        <dbReference type="ARBA" id="ARBA00022741"/>
    </source>
</evidence>
<dbReference type="Pfam" id="PF16095">
    <property type="entry name" value="COR-A"/>
    <property type="match status" value="1"/>
</dbReference>
<name>A0A8B6DBH9_MYTGA</name>
<evidence type="ECO:0000313" key="10">
    <source>
        <dbReference type="EMBL" id="VDI17851.1"/>
    </source>
</evidence>
<dbReference type="PRINTS" id="PR00449">
    <property type="entry name" value="RASTRNSFRMNG"/>
</dbReference>
<evidence type="ECO:0000313" key="11">
    <source>
        <dbReference type="Proteomes" id="UP000596742"/>
    </source>
</evidence>
<dbReference type="Pfam" id="PF07679">
    <property type="entry name" value="I-set"/>
    <property type="match status" value="1"/>
</dbReference>
<evidence type="ECO:0000259" key="9">
    <source>
        <dbReference type="PROSITE" id="PS51424"/>
    </source>
</evidence>
<dbReference type="SUPFAM" id="SSF52540">
    <property type="entry name" value="P-loop containing nucleoside triphosphate hydrolases"/>
    <property type="match status" value="1"/>
</dbReference>
<feature type="domain" description="Roc" evidence="9">
    <location>
        <begin position="152"/>
        <end position="388"/>
    </location>
</feature>
<dbReference type="EC" id="2.7.11.1" evidence="1"/>
<dbReference type="PANTHER" id="PTHR12449">
    <property type="entry name" value="DEATH DOMAIN-CONTAINING PROTEIN"/>
    <property type="match status" value="1"/>
</dbReference>
<evidence type="ECO:0000256" key="8">
    <source>
        <dbReference type="ARBA" id="ARBA00048679"/>
    </source>
</evidence>
<evidence type="ECO:0000256" key="7">
    <source>
        <dbReference type="ARBA" id="ARBA00047899"/>
    </source>
</evidence>
<dbReference type="InterPro" id="IPR003599">
    <property type="entry name" value="Ig_sub"/>
</dbReference>
<dbReference type="AlphaFoldDB" id="A0A8B6DBH9"/>
<dbReference type="Gene3D" id="1.10.10.10">
    <property type="entry name" value="Winged helix-like DNA-binding domain superfamily/Winged helix DNA-binding domain"/>
    <property type="match status" value="1"/>
</dbReference>
<dbReference type="InterPro" id="IPR013783">
    <property type="entry name" value="Ig-like_fold"/>
</dbReference>
<evidence type="ECO:0000256" key="3">
    <source>
        <dbReference type="ARBA" id="ARBA00022737"/>
    </source>
</evidence>
<dbReference type="SUPFAM" id="SSF48726">
    <property type="entry name" value="Immunoglobulin"/>
    <property type="match status" value="1"/>
</dbReference>
<dbReference type="InterPro" id="IPR032171">
    <property type="entry name" value="COR-A"/>
</dbReference>
<dbReference type="SMART" id="SM00409">
    <property type="entry name" value="IG"/>
    <property type="match status" value="1"/>
</dbReference>
<proteinExistence type="predicted"/>
<keyword evidence="5" id="KW-0418">Kinase</keyword>
<keyword evidence="2" id="KW-0808">Transferase</keyword>
<evidence type="ECO:0000256" key="6">
    <source>
        <dbReference type="ARBA" id="ARBA00022840"/>
    </source>
</evidence>
<keyword evidence="3" id="KW-0677">Repeat</keyword>
<evidence type="ECO:0000256" key="1">
    <source>
        <dbReference type="ARBA" id="ARBA00012513"/>
    </source>
</evidence>
<evidence type="ECO:0000256" key="5">
    <source>
        <dbReference type="ARBA" id="ARBA00022777"/>
    </source>
</evidence>
<dbReference type="InterPro" id="IPR039788">
    <property type="entry name" value="NOL4/NOL4L"/>
</dbReference>
<dbReference type="InterPro" id="IPR036388">
    <property type="entry name" value="WH-like_DNA-bd_sf"/>
</dbReference>
<dbReference type="GO" id="GO:0005524">
    <property type="term" value="F:ATP binding"/>
    <property type="evidence" value="ECO:0007669"/>
    <property type="project" value="UniProtKB-KW"/>
</dbReference>
<protein>
    <recommendedName>
        <fullName evidence="1">non-specific serine/threonine protein kinase</fullName>
        <ecNumber evidence="1">2.7.11.1</ecNumber>
    </recommendedName>
</protein>
<sequence>MESLPGYIYRLTISHTSLQDKGIYRIKKKGTCSEAVLEVKAMFKTPLTNVIIMEGLDTIFECELEAGVSSVEWFKDDVQLPQYTEYIKQEVLSGEKFKLTIAHTRLQDGGKYSIRRNDIKSDAELIVKEMPETIKQMSELDRQQFLEATKSGTTKRYYIRVMIIGEGSAGKTCLLRRLMNQSLDGVRSTDGIDIERQKCQIDVKTGEWFFPTDDDKHYTSWSSTNEQRANCGFWDFAGQKEFYATHQTFLSANAVYLLAVDISKDFTTRTYNGMIETDFNSIGEYIEFWLDNIHCYSKDVPDISSQQRGKSELNPPVVIVGTRIDEYQASERDQRMKCFKDHLETILCNHPKRRHIRKTHFLSNTLPSDNHQEFVSLRKDIFERAQSLKNWGDNLPTRWIVLEKEINRQITNKKLTLSYSEAVDLATTCSFSCGNDATSELDSFLRYEHDIGNIIFFDDVKQFIVLEPKWLVDVFKCFVSHQYRDDLMHMTEWSELKRTGKLLDNLITELLKKVPALSLKKHKDFVLKIMAKFDIIVKPLNADTTESFYMPCMITAVKLENIISELDAGACKKSSWFCLEFDFLPPSYFNHILVCFMRDKKLQTKRDNQLCIYRNIGVFNINDQGTQVLIICLSKNVIGMQVLQWNDEQIRCTDYKNKLIELVISTTERYRINITYKKKFKCSDGCFYDEKGRVDYDIVAKYDDYRCTEHNIKHSSKEIYDMWLKEEYAKEVKDNMKGEKGK</sequence>
<dbReference type="GO" id="GO:0016301">
    <property type="term" value="F:kinase activity"/>
    <property type="evidence" value="ECO:0007669"/>
    <property type="project" value="UniProtKB-KW"/>
</dbReference>
<dbReference type="EMBL" id="UYJE01003265">
    <property type="protein sequence ID" value="VDI17851.1"/>
    <property type="molecule type" value="Genomic_DNA"/>
</dbReference>
<dbReference type="InterPro" id="IPR020859">
    <property type="entry name" value="ROC"/>
</dbReference>
<comment type="catalytic activity">
    <reaction evidence="8">
        <text>L-seryl-[protein] + ATP = O-phospho-L-seryl-[protein] + ADP + H(+)</text>
        <dbReference type="Rhea" id="RHEA:17989"/>
        <dbReference type="Rhea" id="RHEA-COMP:9863"/>
        <dbReference type="Rhea" id="RHEA-COMP:11604"/>
        <dbReference type="ChEBI" id="CHEBI:15378"/>
        <dbReference type="ChEBI" id="CHEBI:29999"/>
        <dbReference type="ChEBI" id="CHEBI:30616"/>
        <dbReference type="ChEBI" id="CHEBI:83421"/>
        <dbReference type="ChEBI" id="CHEBI:456216"/>
        <dbReference type="EC" id="2.7.11.1"/>
    </reaction>
</comment>
<organism evidence="10 11">
    <name type="scientific">Mytilus galloprovincialis</name>
    <name type="common">Mediterranean mussel</name>
    <dbReference type="NCBI Taxonomy" id="29158"/>
    <lineage>
        <taxon>Eukaryota</taxon>
        <taxon>Metazoa</taxon>
        <taxon>Spiralia</taxon>
        <taxon>Lophotrochozoa</taxon>
        <taxon>Mollusca</taxon>
        <taxon>Bivalvia</taxon>
        <taxon>Autobranchia</taxon>
        <taxon>Pteriomorphia</taxon>
        <taxon>Mytilida</taxon>
        <taxon>Mytiloidea</taxon>
        <taxon>Mytilidae</taxon>
        <taxon>Mytilinae</taxon>
        <taxon>Mytilus</taxon>
    </lineage>
</organism>
<comment type="caution">
    <text evidence="10">The sequence shown here is derived from an EMBL/GenBank/DDBJ whole genome shotgun (WGS) entry which is preliminary data.</text>
</comment>
<keyword evidence="11" id="KW-1185">Reference proteome</keyword>
<dbReference type="Proteomes" id="UP000596742">
    <property type="component" value="Unassembled WGS sequence"/>
</dbReference>
<dbReference type="Pfam" id="PF08477">
    <property type="entry name" value="Roc"/>
    <property type="match status" value="1"/>
</dbReference>
<comment type="catalytic activity">
    <reaction evidence="7">
        <text>L-threonyl-[protein] + ATP = O-phospho-L-threonyl-[protein] + ADP + H(+)</text>
        <dbReference type="Rhea" id="RHEA:46608"/>
        <dbReference type="Rhea" id="RHEA-COMP:11060"/>
        <dbReference type="Rhea" id="RHEA-COMP:11605"/>
        <dbReference type="ChEBI" id="CHEBI:15378"/>
        <dbReference type="ChEBI" id="CHEBI:30013"/>
        <dbReference type="ChEBI" id="CHEBI:30616"/>
        <dbReference type="ChEBI" id="CHEBI:61977"/>
        <dbReference type="ChEBI" id="CHEBI:456216"/>
        <dbReference type="EC" id="2.7.11.1"/>
    </reaction>
</comment>
<keyword evidence="6" id="KW-0067">ATP-binding</keyword>
<reference evidence="10" key="1">
    <citation type="submission" date="2018-11" db="EMBL/GenBank/DDBJ databases">
        <authorList>
            <person name="Alioto T."/>
            <person name="Alioto T."/>
        </authorList>
    </citation>
    <scope>NUCLEOTIDE SEQUENCE</scope>
</reference>
<dbReference type="PANTHER" id="PTHR12449:SF18">
    <property type="entry name" value="DEATH DOMAIN-CONTAINING PROTEIN"/>
    <property type="match status" value="1"/>
</dbReference>
<dbReference type="PROSITE" id="PS51424">
    <property type="entry name" value="ROC"/>
    <property type="match status" value="1"/>
</dbReference>